<evidence type="ECO:0000313" key="4">
    <source>
        <dbReference type="Proteomes" id="UP000068243"/>
    </source>
</evidence>
<dbReference type="SUPFAM" id="SSF53335">
    <property type="entry name" value="S-adenosyl-L-methionine-dependent methyltransferases"/>
    <property type="match status" value="1"/>
</dbReference>
<accession>A0A100I637</accession>
<dbReference type="InterPro" id="IPR040841">
    <property type="entry name" value="Luciferase_dom"/>
</dbReference>
<dbReference type="VEuPathDB" id="FungiDB:ATCC64974_13220"/>
<dbReference type="CDD" id="cd02440">
    <property type="entry name" value="AdoMet_MTases"/>
    <property type="match status" value="1"/>
</dbReference>
<dbReference type="OrthoDB" id="506498at2759"/>
<dbReference type="VEuPathDB" id="FungiDB:ASPNIDRAFT2_1135370"/>
<evidence type="ECO:0000259" key="2">
    <source>
        <dbReference type="Pfam" id="PF17648"/>
    </source>
</evidence>
<dbReference type="Proteomes" id="UP000068243">
    <property type="component" value="Unassembled WGS sequence"/>
</dbReference>
<name>A0A100I637_ASPNG</name>
<dbReference type="AlphaFoldDB" id="A0A100I637"/>
<protein>
    <submittedName>
        <fullName evidence="3">Uncharacterized protein</fullName>
    </submittedName>
</protein>
<sequence>MPSLLTTLKSTLPLPLPIPQSWLQSPSRQTITLTTLTTLLLPLLYKNYKTYLSYGPGGAPYNLLGWFGVTFLLYPFGRNMTSTTIYEKKIANGETQSYLSEDTVDLLNALKREKRPAVGPHYVPQRQVEEFAGEEVKMYLDSQFYALAEQNPQLIKVADSRLELHAGAIFLATEELANRNETTRKLNGECVHVHRLKDYSLHMVLAPADCKKVFDAGWGQRHGFSGVEIPRALMGGKLIQLPSEYVLIYAPRTKEEVTLVLSLMKASLRYLTGEEDEANRLELQNKVFNKIFDNRLIFPRNCEPQRVLDCGHGAGSWAIQVAEEFPECEVIGVDISPHMIPDGDDDDFDVAENLEFQVDDLNRPFTFPPRYFDLVNSRMMATGIDGSRWSSYIQDIKRVLKPGGWVQLVEIYFNVQSDNGSLTEKHALRQWSTKLMSSVEDVKDLRVGTRLRDLLLAAGLKEVESTMIPVPLCEWSSGEFFQASISGKTSDNPVEPRMRDIGKASRKITRHLLTAVALYPLTQRLHMSHDEFQQLIDQAQKEAENPSLKTYFPLNDRPKISSGPDALLAATRVWITVREDFFQEHMGQDNGLRSHCQPVLNGSSPVAPFGVLLWALTRW</sequence>
<dbReference type="InterPro" id="IPR041698">
    <property type="entry name" value="Methyltransf_25"/>
</dbReference>
<dbReference type="InterPro" id="IPR029063">
    <property type="entry name" value="SAM-dependent_MTases_sf"/>
</dbReference>
<dbReference type="VEuPathDB" id="FungiDB:M747DRAFT_327833"/>
<dbReference type="PANTHER" id="PTHR38695">
    <property type="entry name" value="AMINO ACID PERMEASE_ SLC12A DOMAIN-CONTAINING PROTEIN"/>
    <property type="match status" value="1"/>
</dbReference>
<organism evidence="3 4">
    <name type="scientific">Aspergillus niger</name>
    <dbReference type="NCBI Taxonomy" id="5061"/>
    <lineage>
        <taxon>Eukaryota</taxon>
        <taxon>Fungi</taxon>
        <taxon>Dikarya</taxon>
        <taxon>Ascomycota</taxon>
        <taxon>Pezizomycotina</taxon>
        <taxon>Eurotiomycetes</taxon>
        <taxon>Eurotiomycetidae</taxon>
        <taxon>Eurotiales</taxon>
        <taxon>Aspergillaceae</taxon>
        <taxon>Aspergillus</taxon>
        <taxon>Aspergillus subgen. Circumdati</taxon>
    </lineage>
</organism>
<dbReference type="InterPro" id="IPR048273">
    <property type="entry name" value="Luciferase"/>
</dbReference>
<proteinExistence type="predicted"/>
<dbReference type="VEuPathDB" id="FungiDB:ATCC64974_61640"/>
<dbReference type="EMBL" id="BCMY01000001">
    <property type="protein sequence ID" value="GAQ34825.1"/>
    <property type="molecule type" value="Genomic_DNA"/>
</dbReference>
<dbReference type="PANTHER" id="PTHR38695:SF1">
    <property type="entry name" value="AMINO ACID PERMEASE_ SLC12A DOMAIN-CONTAINING PROTEIN"/>
    <property type="match status" value="1"/>
</dbReference>
<evidence type="ECO:0000259" key="1">
    <source>
        <dbReference type="Pfam" id="PF13649"/>
    </source>
</evidence>
<dbReference type="Pfam" id="PF17648">
    <property type="entry name" value="Luciferase"/>
    <property type="match status" value="1"/>
</dbReference>
<reference evidence="4" key="1">
    <citation type="journal article" date="2016" name="Genome Announc.">
        <title>Draft genome sequence of Aspergillus niger strain An76.</title>
        <authorList>
            <person name="Gong W."/>
            <person name="Cheng Z."/>
            <person name="Zhang H."/>
            <person name="Liu L."/>
            <person name="Gao P."/>
            <person name="Wang L."/>
        </authorList>
    </citation>
    <scope>NUCLEOTIDE SEQUENCE [LARGE SCALE GENOMIC DNA]</scope>
    <source>
        <strain evidence="4">An76</strain>
    </source>
</reference>
<dbReference type="VEuPathDB" id="FungiDB:An02g03380"/>
<dbReference type="VEuPathDB" id="FungiDB:An02g03360"/>
<feature type="domain" description="Luciferase" evidence="2">
    <location>
        <begin position="188"/>
        <end position="267"/>
    </location>
</feature>
<dbReference type="VEuPathDB" id="FungiDB:ASPNIDRAFT2_1164910"/>
<comment type="caution">
    <text evidence="3">The sequence shown here is derived from an EMBL/GenBank/DDBJ whole genome shotgun (WGS) entry which is preliminary data.</text>
</comment>
<dbReference type="VEuPathDB" id="FungiDB:M747DRAFT_292007"/>
<dbReference type="Gene3D" id="3.40.50.150">
    <property type="entry name" value="Vaccinia Virus protein VP39"/>
    <property type="match status" value="1"/>
</dbReference>
<evidence type="ECO:0000313" key="3">
    <source>
        <dbReference type="EMBL" id="GAQ34825.1"/>
    </source>
</evidence>
<dbReference type="Pfam" id="PF13649">
    <property type="entry name" value="Methyltransf_25"/>
    <property type="match status" value="1"/>
</dbReference>
<feature type="domain" description="Methyltransferase" evidence="1">
    <location>
        <begin position="307"/>
        <end position="404"/>
    </location>
</feature>
<gene>
    <name evidence="3" type="ORF">ABL_00905</name>
</gene>